<feature type="domain" description="Carbohydrate kinase FGGY N-terminal" evidence="12">
    <location>
        <begin position="32"/>
        <end position="278"/>
    </location>
</feature>
<dbReference type="EC" id="2.7.1.30" evidence="9"/>
<evidence type="ECO:0000256" key="11">
    <source>
        <dbReference type="SAM" id="MobiDB-lite"/>
    </source>
</evidence>
<dbReference type="GO" id="GO:0019563">
    <property type="term" value="P:glycerol catabolic process"/>
    <property type="evidence" value="ECO:0007669"/>
    <property type="project" value="UniProtKB-UniRule"/>
</dbReference>
<feature type="binding site" evidence="9">
    <location>
        <position position="42"/>
    </location>
    <ligand>
        <name>ATP</name>
        <dbReference type="ChEBI" id="CHEBI:30616"/>
    </ligand>
</feature>
<feature type="binding site" evidence="9">
    <location>
        <position position="162"/>
    </location>
    <ligand>
        <name>sn-glycerol 3-phosphate</name>
        <dbReference type="ChEBI" id="CHEBI:57597"/>
    </ligand>
</feature>
<evidence type="ECO:0000256" key="6">
    <source>
        <dbReference type="ARBA" id="ARBA00022798"/>
    </source>
</evidence>
<evidence type="ECO:0000313" key="14">
    <source>
        <dbReference type="EMBL" id="MBK6005854.1"/>
    </source>
</evidence>
<dbReference type="NCBIfam" id="NF000756">
    <property type="entry name" value="PRK00047.1"/>
    <property type="match status" value="1"/>
</dbReference>
<keyword evidence="15" id="KW-1185">Reference proteome</keyword>
<keyword evidence="7 9" id="KW-0067">ATP-binding</keyword>
<keyword evidence="6 9" id="KW-0319">Glycerol metabolism</keyword>
<dbReference type="CDD" id="cd07786">
    <property type="entry name" value="FGGY_EcGK_like"/>
    <property type="match status" value="1"/>
</dbReference>
<keyword evidence="4 9" id="KW-0547">Nucleotide-binding</keyword>
<dbReference type="SUPFAM" id="SSF53067">
    <property type="entry name" value="Actin-like ATPase domain"/>
    <property type="match status" value="2"/>
</dbReference>
<feature type="binding site" evidence="9">
    <location>
        <position position="440"/>
    </location>
    <ligand>
        <name>ADP</name>
        <dbReference type="ChEBI" id="CHEBI:456216"/>
    </ligand>
</feature>
<dbReference type="InterPro" id="IPR043129">
    <property type="entry name" value="ATPase_NBD"/>
</dbReference>
<dbReference type="InterPro" id="IPR005999">
    <property type="entry name" value="Glycerol_kin"/>
</dbReference>
<feature type="binding site" evidence="9">
    <location>
        <position position="271"/>
    </location>
    <ligand>
        <name>sn-glycerol 3-phosphate</name>
        <dbReference type="ChEBI" id="CHEBI:57597"/>
    </ligand>
</feature>
<feature type="binding site" evidence="9">
    <location>
        <position position="44"/>
    </location>
    <ligand>
        <name>ADP</name>
        <dbReference type="ChEBI" id="CHEBI:456216"/>
    </ligand>
</feature>
<feature type="binding site" evidence="9">
    <location>
        <position position="40"/>
    </location>
    <ligand>
        <name>ADP</name>
        <dbReference type="ChEBI" id="CHEBI:456216"/>
    </ligand>
</feature>
<feature type="binding site" evidence="9">
    <location>
        <position position="162"/>
    </location>
    <ligand>
        <name>glycerol</name>
        <dbReference type="ChEBI" id="CHEBI:17754"/>
    </ligand>
</feature>
<feature type="binding site" evidence="9">
    <location>
        <position position="293"/>
    </location>
    <ligand>
        <name>ADP</name>
        <dbReference type="ChEBI" id="CHEBI:456216"/>
    </ligand>
</feature>
<dbReference type="FunFam" id="3.30.420.40:FF:000008">
    <property type="entry name" value="Glycerol kinase"/>
    <property type="match status" value="1"/>
</dbReference>
<feature type="binding site" evidence="9">
    <location>
        <position position="444"/>
    </location>
    <ligand>
        <name>ADP</name>
        <dbReference type="ChEBI" id="CHEBI:456216"/>
    </ligand>
</feature>
<evidence type="ECO:0000256" key="3">
    <source>
        <dbReference type="ARBA" id="ARBA00022679"/>
    </source>
</evidence>
<name>A0A934WKL2_9BURK</name>
<feature type="binding site" evidence="9">
    <location>
        <position position="339"/>
    </location>
    <ligand>
        <name>ATP</name>
        <dbReference type="ChEBI" id="CHEBI:30616"/>
    </ligand>
</feature>
<dbReference type="GO" id="GO:0005829">
    <property type="term" value="C:cytosol"/>
    <property type="evidence" value="ECO:0007669"/>
    <property type="project" value="TreeGrafter"/>
</dbReference>
<evidence type="ECO:0000256" key="4">
    <source>
        <dbReference type="ARBA" id="ARBA00022741"/>
    </source>
</evidence>
<proteinExistence type="inferred from homology"/>
<dbReference type="InterPro" id="IPR018485">
    <property type="entry name" value="FGGY_C"/>
</dbReference>
<dbReference type="InterPro" id="IPR000577">
    <property type="entry name" value="Carb_kinase_FGGY"/>
</dbReference>
<dbReference type="Proteomes" id="UP000630528">
    <property type="component" value="Unassembled WGS sequence"/>
</dbReference>
<dbReference type="InterPro" id="IPR018483">
    <property type="entry name" value="Carb_kinase_FGGY_CS"/>
</dbReference>
<feature type="binding site" evidence="9">
    <location>
        <position position="40"/>
    </location>
    <ligand>
        <name>sn-glycerol 3-phosphate</name>
        <dbReference type="ChEBI" id="CHEBI:57597"/>
    </ligand>
</feature>
<evidence type="ECO:0000256" key="10">
    <source>
        <dbReference type="RuleBase" id="RU003733"/>
    </source>
</evidence>
<keyword evidence="5 9" id="KW-0418">Kinase</keyword>
<dbReference type="PROSITE" id="PS00445">
    <property type="entry name" value="FGGY_KINASES_2"/>
    <property type="match status" value="1"/>
</dbReference>
<feature type="binding site" evidence="9">
    <location>
        <position position="440"/>
    </location>
    <ligand>
        <name>ATP</name>
        <dbReference type="ChEBI" id="CHEBI:30616"/>
    </ligand>
</feature>
<comment type="function">
    <text evidence="9">Key enzyme in the regulation of glycerol uptake and metabolism. Catalyzes the phosphorylation of glycerol to yield sn-glycerol 3-phosphate.</text>
</comment>
<accession>A0A934WKL2</accession>
<evidence type="ECO:0000256" key="8">
    <source>
        <dbReference type="ARBA" id="ARBA00052101"/>
    </source>
</evidence>
<gene>
    <name evidence="9 14" type="primary">glpK</name>
    <name evidence="14" type="ORF">JJB11_07075</name>
</gene>
<dbReference type="PANTHER" id="PTHR10196:SF69">
    <property type="entry name" value="GLYCEROL KINASE"/>
    <property type="match status" value="1"/>
</dbReference>
<sequence>MRTRSARRRGAQQDRLPGTRGKRCTTVASMSYILALDQGTTSSRAIVFDQEGRVVSAAQREFRQIFPQPGWVEHDAREIWATQHAVALEAMERSGADGAAFVGLGITNQRETTLLWDRATGHPIAHAIVWQDRRTAARCDALRRQGHAARIQQKTGLVIDAYFAGTKLEWLLDHVPGARERAEQGDLAFGTIDSWLVWNLTGGRVHATDASNASRTLLFNLHTQDWDDELLALLRVPRAVLPDVVPSSGVLAETESSLFGVALPIAGIAGDQQAATFGQACFAPGMAKNTYGTGCFMLMNTGDRPVQSRNRLLTTVGWQGPPGQHRVAYCLEGSVFMAGATVQWLRDGLQVIQSAPEVESLAAQVDDTGDVYLVPAFAGLGTPDWDGYARGTLVGMTRGTTRAHIARAALEAIALQSADVFAAMTRDARIPLKELRVDGGASRNNLLMQMQADFLGVPVVRPQVTETTALGAAYLAGLATGFWRDADQISAQWQVDRRFEPRLAEAERQAKLARWREAVERAKGWARP</sequence>
<feature type="binding site" evidence="9">
    <location>
        <position position="272"/>
    </location>
    <ligand>
        <name>glycerol</name>
        <dbReference type="ChEBI" id="CHEBI:17754"/>
    </ligand>
</feature>
<dbReference type="PIRSF" id="PIRSF000538">
    <property type="entry name" value="GlpK"/>
    <property type="match status" value="1"/>
</dbReference>
<dbReference type="FunFam" id="3.30.420.40:FF:000007">
    <property type="entry name" value="Glycerol kinase"/>
    <property type="match status" value="1"/>
</dbReference>
<comment type="catalytic activity">
    <reaction evidence="8 9">
        <text>glycerol + ATP = sn-glycerol 3-phosphate + ADP + H(+)</text>
        <dbReference type="Rhea" id="RHEA:21644"/>
        <dbReference type="ChEBI" id="CHEBI:15378"/>
        <dbReference type="ChEBI" id="CHEBI:17754"/>
        <dbReference type="ChEBI" id="CHEBI:30616"/>
        <dbReference type="ChEBI" id="CHEBI:57597"/>
        <dbReference type="ChEBI" id="CHEBI:456216"/>
        <dbReference type="EC" id="2.7.1.30"/>
    </reaction>
</comment>
<dbReference type="Pfam" id="PF00370">
    <property type="entry name" value="FGGY_N"/>
    <property type="match status" value="1"/>
</dbReference>
<feature type="region of interest" description="Disordered" evidence="11">
    <location>
        <begin position="1"/>
        <end position="21"/>
    </location>
</feature>
<feature type="binding site" evidence="9">
    <location>
        <position position="41"/>
    </location>
    <ligand>
        <name>ATP</name>
        <dbReference type="ChEBI" id="CHEBI:30616"/>
    </ligand>
</feature>
<evidence type="ECO:0000256" key="7">
    <source>
        <dbReference type="ARBA" id="ARBA00022840"/>
    </source>
</evidence>
<reference evidence="14" key="2">
    <citation type="submission" date="2021-01" db="EMBL/GenBank/DDBJ databases">
        <authorList>
            <person name="Kang M."/>
        </authorList>
    </citation>
    <scope>NUCLEOTIDE SEQUENCE</scope>
    <source>
        <strain evidence="14">KACC 17527</strain>
    </source>
</reference>
<evidence type="ECO:0000259" key="12">
    <source>
        <dbReference type="Pfam" id="PF00370"/>
    </source>
</evidence>
<dbReference type="EMBL" id="JAEPWM010000002">
    <property type="protein sequence ID" value="MBK6005854.1"/>
    <property type="molecule type" value="Genomic_DNA"/>
</dbReference>
<feature type="binding site" evidence="9">
    <location>
        <position position="111"/>
    </location>
    <ligand>
        <name>sn-glycerol 3-phosphate</name>
        <dbReference type="ChEBI" id="CHEBI:57597"/>
    </ligand>
</feature>
<comment type="similarity">
    <text evidence="2 9 10">Belongs to the FGGY kinase family.</text>
</comment>
<dbReference type="NCBIfam" id="TIGR01311">
    <property type="entry name" value="glycerol_kin"/>
    <property type="match status" value="1"/>
</dbReference>
<dbReference type="Pfam" id="PF02782">
    <property type="entry name" value="FGGY_C"/>
    <property type="match status" value="1"/>
</dbReference>
<comment type="caution">
    <text evidence="14">The sequence shown here is derived from an EMBL/GenBank/DDBJ whole genome shotgun (WGS) entry which is preliminary data.</text>
</comment>
<evidence type="ECO:0000259" key="13">
    <source>
        <dbReference type="Pfam" id="PF02782"/>
    </source>
</evidence>
<feature type="binding site" evidence="9">
    <location>
        <position position="111"/>
    </location>
    <ligand>
        <name>glycerol</name>
        <dbReference type="ChEBI" id="CHEBI:17754"/>
    </ligand>
</feature>
<dbReference type="AlphaFoldDB" id="A0A934WKL2"/>
<feature type="binding site" evidence="9">
    <location>
        <position position="339"/>
    </location>
    <ligand>
        <name>ADP</name>
        <dbReference type="ChEBI" id="CHEBI:456216"/>
    </ligand>
</feature>
<keyword evidence="3 9" id="KW-0808">Transferase</keyword>
<reference evidence="14" key="1">
    <citation type="journal article" date="2012" name="J. Microbiol. Biotechnol.">
        <title>Ramlibacter ginsenosidimutans sp. nov., with ginsenoside-converting activity.</title>
        <authorList>
            <person name="Wang L."/>
            <person name="An D.S."/>
            <person name="Kim S.G."/>
            <person name="Jin F.X."/>
            <person name="Kim S.C."/>
            <person name="Lee S.T."/>
            <person name="Im W.T."/>
        </authorList>
    </citation>
    <scope>NUCLEOTIDE SEQUENCE</scope>
    <source>
        <strain evidence="14">KACC 17527</strain>
    </source>
</reference>
<organism evidence="14 15">
    <name type="scientific">Ramlibacter ginsenosidimutans</name>
    <dbReference type="NCBI Taxonomy" id="502333"/>
    <lineage>
        <taxon>Bacteria</taxon>
        <taxon>Pseudomonadati</taxon>
        <taxon>Pseudomonadota</taxon>
        <taxon>Betaproteobacteria</taxon>
        <taxon>Burkholderiales</taxon>
        <taxon>Comamonadaceae</taxon>
        <taxon>Ramlibacter</taxon>
    </lineage>
</organism>
<feature type="binding site" evidence="9">
    <location>
        <position position="293"/>
    </location>
    <ligand>
        <name>ATP</name>
        <dbReference type="ChEBI" id="CHEBI:30616"/>
    </ligand>
</feature>
<feature type="binding site" evidence="9">
    <location>
        <position position="271"/>
    </location>
    <ligand>
        <name>glycerol</name>
        <dbReference type="ChEBI" id="CHEBI:17754"/>
    </ligand>
</feature>
<comment type="activity regulation">
    <text evidence="9">Inhibited by fructose 1,6-bisphosphate (FBP).</text>
</comment>
<dbReference type="GO" id="GO:0005524">
    <property type="term" value="F:ATP binding"/>
    <property type="evidence" value="ECO:0007669"/>
    <property type="project" value="UniProtKB-UniRule"/>
</dbReference>
<dbReference type="PANTHER" id="PTHR10196">
    <property type="entry name" value="SUGAR KINASE"/>
    <property type="match status" value="1"/>
</dbReference>
<evidence type="ECO:0000256" key="2">
    <source>
        <dbReference type="ARBA" id="ARBA00009156"/>
    </source>
</evidence>
<evidence type="ECO:0000256" key="5">
    <source>
        <dbReference type="ARBA" id="ARBA00022777"/>
    </source>
</evidence>
<dbReference type="Gene3D" id="3.30.420.40">
    <property type="match status" value="2"/>
</dbReference>
<feature type="compositionally biased region" description="Basic residues" evidence="11">
    <location>
        <begin position="1"/>
        <end position="10"/>
    </location>
</feature>
<feature type="binding site" evidence="9">
    <location>
        <position position="110"/>
    </location>
    <ligand>
        <name>glycerol</name>
        <dbReference type="ChEBI" id="CHEBI:17754"/>
    </ligand>
</feature>
<evidence type="ECO:0000313" key="15">
    <source>
        <dbReference type="Proteomes" id="UP000630528"/>
    </source>
</evidence>
<feature type="binding site" evidence="9">
    <location>
        <position position="343"/>
    </location>
    <ligand>
        <name>ATP</name>
        <dbReference type="ChEBI" id="CHEBI:30616"/>
    </ligand>
</feature>
<dbReference type="InterPro" id="IPR018484">
    <property type="entry name" value="FGGY_N"/>
</dbReference>
<dbReference type="HAMAP" id="MF_00186">
    <property type="entry name" value="Glycerol_kin"/>
    <property type="match status" value="1"/>
</dbReference>
<feature type="domain" description="Carbohydrate kinase FGGY C-terminal" evidence="13">
    <location>
        <begin position="288"/>
        <end position="479"/>
    </location>
</feature>
<feature type="binding site" evidence="9">
    <location>
        <position position="110"/>
    </location>
    <ligand>
        <name>sn-glycerol 3-phosphate</name>
        <dbReference type="ChEBI" id="CHEBI:57597"/>
    </ligand>
</feature>
<dbReference type="GO" id="GO:0006072">
    <property type="term" value="P:glycerol-3-phosphate metabolic process"/>
    <property type="evidence" value="ECO:0007669"/>
    <property type="project" value="InterPro"/>
</dbReference>
<evidence type="ECO:0000256" key="1">
    <source>
        <dbReference type="ARBA" id="ARBA00005190"/>
    </source>
</evidence>
<dbReference type="GO" id="GO:0004370">
    <property type="term" value="F:glycerol kinase activity"/>
    <property type="evidence" value="ECO:0007669"/>
    <property type="project" value="UniProtKB-UniRule"/>
</dbReference>
<feature type="binding site" evidence="9">
    <location>
        <position position="40"/>
    </location>
    <ligand>
        <name>ATP</name>
        <dbReference type="ChEBI" id="CHEBI:30616"/>
    </ligand>
</feature>
<comment type="pathway">
    <text evidence="1 9">Polyol metabolism; glycerol degradation via glycerol kinase pathway; sn-glycerol 3-phosphate from glycerol: step 1/1.</text>
</comment>
<evidence type="ECO:0000256" key="9">
    <source>
        <dbReference type="HAMAP-Rule" id="MF_00186"/>
    </source>
</evidence>
<protein>
    <recommendedName>
        <fullName evidence="9">Glycerol kinase</fullName>
        <ecNumber evidence="9">2.7.1.30</ecNumber>
    </recommendedName>
    <alternativeName>
        <fullName evidence="9">ATP:glycerol 3-phosphotransferase</fullName>
    </alternativeName>
    <alternativeName>
        <fullName evidence="9">Glycerokinase</fullName>
        <shortName evidence="9">GK</shortName>
    </alternativeName>
</protein>